<reference evidence="5" key="1">
    <citation type="submission" date="2019-07" db="EMBL/GenBank/DDBJ databases">
        <authorList>
            <person name="Dittberner H."/>
        </authorList>
    </citation>
    <scope>NUCLEOTIDE SEQUENCE [LARGE SCALE GENOMIC DNA]</scope>
</reference>
<evidence type="ECO:0000313" key="5">
    <source>
        <dbReference type="EMBL" id="VVB02070.1"/>
    </source>
</evidence>
<keyword evidence="3" id="KW-0472">Membrane</keyword>
<feature type="domain" description="DAGKc" evidence="4">
    <location>
        <begin position="214"/>
        <end position="319"/>
    </location>
</feature>
<dbReference type="SUPFAM" id="SSF111331">
    <property type="entry name" value="NAD kinase/diacylglycerol kinase-like"/>
    <property type="match status" value="1"/>
</dbReference>
<dbReference type="GO" id="GO:0016301">
    <property type="term" value="F:kinase activity"/>
    <property type="evidence" value="ECO:0007669"/>
    <property type="project" value="InterPro"/>
</dbReference>
<dbReference type="PANTHER" id="PTHR35997:SF11">
    <property type="entry name" value="COTTON FIBER PROTEIN"/>
    <property type="match status" value="1"/>
</dbReference>
<dbReference type="InterPro" id="IPR001206">
    <property type="entry name" value="Diacylglycerol_kinase_cat_dom"/>
</dbReference>
<feature type="compositionally biased region" description="Basic and acidic residues" evidence="2">
    <location>
        <begin position="188"/>
        <end position="199"/>
    </location>
</feature>
<dbReference type="PANTHER" id="PTHR35997">
    <property type="entry name" value="COTTON FIBER PROTEIN-RELATED"/>
    <property type="match status" value="1"/>
</dbReference>
<name>A0A565BMD9_9BRAS</name>
<comment type="caution">
    <text evidence="5">The sequence shown here is derived from an EMBL/GenBank/DDBJ whole genome shotgun (WGS) entry which is preliminary data.</text>
</comment>
<dbReference type="InterPro" id="IPR016064">
    <property type="entry name" value="NAD/diacylglycerol_kinase_sf"/>
</dbReference>
<dbReference type="AlphaFoldDB" id="A0A565BMD9"/>
<dbReference type="PROSITE" id="PS50146">
    <property type="entry name" value="DAGK"/>
    <property type="match status" value="1"/>
</dbReference>
<dbReference type="Gene3D" id="3.40.50.10330">
    <property type="entry name" value="Probable inorganic polyphosphate/atp-NAD kinase, domain 1"/>
    <property type="match status" value="1"/>
</dbReference>
<sequence length="339" mass="39067">MPSYVVENPNFESYKPKKQYNLYSSLLPILVFVFTYILIFHVLDVSPSSIFNDTKVLFFISNALILIIAADYGAFTDKENHDYYGKYMAAKRSDARENSDYGVSMGEEIKNRERQQHAVGVKDIPQYLLHKEAEVPEKTVRVVSENQPRNIAIEKHEPTTKQNIRITDVKGKTCNARELVNPKPYGRSKSDKARSECRHKESKHRHKSYDRSKSDSSKWVVVHNEKKAEEAEEKWENVREESEEFSKMSNEELNRRVEDFIQRLRRSSREKRRLLNIWGIVCVSGDGTLVEVVNRLLERGDWKTAFKLPIGMIPAGTGNGSGLIVLKDCPKLPLLSLMT</sequence>
<evidence type="ECO:0000313" key="6">
    <source>
        <dbReference type="Proteomes" id="UP000489600"/>
    </source>
</evidence>
<dbReference type="Pfam" id="PF00781">
    <property type="entry name" value="DAGK_cat"/>
    <property type="match status" value="1"/>
</dbReference>
<dbReference type="OrthoDB" id="680761at2759"/>
<evidence type="ECO:0000256" key="2">
    <source>
        <dbReference type="SAM" id="MobiDB-lite"/>
    </source>
</evidence>
<organism evidence="5 6">
    <name type="scientific">Arabis nemorensis</name>
    <dbReference type="NCBI Taxonomy" id="586526"/>
    <lineage>
        <taxon>Eukaryota</taxon>
        <taxon>Viridiplantae</taxon>
        <taxon>Streptophyta</taxon>
        <taxon>Embryophyta</taxon>
        <taxon>Tracheophyta</taxon>
        <taxon>Spermatophyta</taxon>
        <taxon>Magnoliopsida</taxon>
        <taxon>eudicotyledons</taxon>
        <taxon>Gunneridae</taxon>
        <taxon>Pentapetalae</taxon>
        <taxon>rosids</taxon>
        <taxon>malvids</taxon>
        <taxon>Brassicales</taxon>
        <taxon>Brassicaceae</taxon>
        <taxon>Arabideae</taxon>
        <taxon>Arabis</taxon>
    </lineage>
</organism>
<keyword evidence="3" id="KW-0812">Transmembrane</keyword>
<evidence type="ECO:0000256" key="3">
    <source>
        <dbReference type="SAM" id="Phobius"/>
    </source>
</evidence>
<protein>
    <recommendedName>
        <fullName evidence="4">DAGKc domain-containing protein</fullName>
    </recommendedName>
</protein>
<evidence type="ECO:0000256" key="1">
    <source>
        <dbReference type="SAM" id="Coils"/>
    </source>
</evidence>
<dbReference type="InterPro" id="IPR017438">
    <property type="entry name" value="ATP-NAD_kinase_N"/>
</dbReference>
<dbReference type="Proteomes" id="UP000489600">
    <property type="component" value="Unassembled WGS sequence"/>
</dbReference>
<keyword evidence="6" id="KW-1185">Reference proteome</keyword>
<gene>
    <name evidence="5" type="ORF">ANE_LOCUS12514</name>
</gene>
<feature type="coiled-coil region" evidence="1">
    <location>
        <begin position="221"/>
        <end position="270"/>
    </location>
</feature>
<feature type="region of interest" description="Disordered" evidence="2">
    <location>
        <begin position="179"/>
        <end position="216"/>
    </location>
</feature>
<accession>A0A565BMD9</accession>
<dbReference type="EMBL" id="CABITT030000004">
    <property type="protein sequence ID" value="VVB02070.1"/>
    <property type="molecule type" value="Genomic_DNA"/>
</dbReference>
<evidence type="ECO:0000259" key="4">
    <source>
        <dbReference type="PROSITE" id="PS50146"/>
    </source>
</evidence>
<keyword evidence="1" id="KW-0175">Coiled coil</keyword>
<keyword evidence="3" id="KW-1133">Transmembrane helix</keyword>
<feature type="transmembrane region" description="Helical" evidence="3">
    <location>
        <begin position="20"/>
        <end position="44"/>
    </location>
</feature>
<proteinExistence type="predicted"/>
<feature type="transmembrane region" description="Helical" evidence="3">
    <location>
        <begin position="56"/>
        <end position="75"/>
    </location>
</feature>